<evidence type="ECO:0000313" key="7">
    <source>
        <dbReference type="EMBL" id="ACV06289.1"/>
    </source>
</evidence>
<sequence>MGASALRPEDARDPQEVRTTETAGQPAGATAADRPDAATLQATTGSATDADWNRDHSAENPNNPGVPARAVETNVDEVVATGVRKDRLGETPVISGRGLKRHYPLTKGVFKRVYGHVRAVDGVDFDLYRGETLGVVGESGCGKSTLGRLIMSLEKPTEGELFYKGQDISSMNSREFREMRRNVQMVLQDPYTSLDPRMTVGDIIAEPFRIHTDVLPRGKRTARVKELIDLVGLNPEHINRYPHQFSGGQRQRIGIARGLALNPEVIVCDEPVSALDVSVQAQVVNLMEELQDELGLSYIFIAHDLSVVRHISDRVAVMYLGRMVELGDEDQIYGRPVHPYTQALLSAVPVPDPELRGKRNQIRLEGDVPSPANPPSGCRFRTRCWKAVELCATSDPQLEIREGTDHPSRCIFSEERHVVEAVR</sequence>
<keyword evidence="3" id="KW-0547">Nucleotide-binding</keyword>
<dbReference type="Proteomes" id="UP000006666">
    <property type="component" value="Chromosome"/>
</dbReference>
<name>C7NHD2_KYTSD</name>
<dbReference type="SMART" id="SM00382">
    <property type="entry name" value="AAA"/>
    <property type="match status" value="1"/>
</dbReference>
<dbReference type="RefSeq" id="WP_015779234.1">
    <property type="nucleotide sequence ID" value="NC_013169.1"/>
</dbReference>
<gene>
    <name evidence="7" type="ordered locus">Ksed_12570</name>
</gene>
<dbReference type="KEGG" id="kse:Ksed_12570"/>
<dbReference type="CDD" id="cd03257">
    <property type="entry name" value="ABC_NikE_OppD_transporters"/>
    <property type="match status" value="1"/>
</dbReference>
<dbReference type="InterPro" id="IPR050319">
    <property type="entry name" value="ABC_transp_ATP-bind"/>
</dbReference>
<dbReference type="GO" id="GO:0055085">
    <property type="term" value="P:transmembrane transport"/>
    <property type="evidence" value="ECO:0007669"/>
    <property type="project" value="UniProtKB-ARBA"/>
</dbReference>
<reference evidence="7 8" key="1">
    <citation type="journal article" date="2009" name="Stand. Genomic Sci.">
        <title>Complete genome sequence of Kytococcus sedentarius type strain (541).</title>
        <authorList>
            <person name="Sims D."/>
            <person name="Brettin T."/>
            <person name="Detter J.C."/>
            <person name="Han C."/>
            <person name="Lapidus A."/>
            <person name="Copeland A."/>
            <person name="Glavina Del Rio T."/>
            <person name="Nolan M."/>
            <person name="Chen F."/>
            <person name="Lucas S."/>
            <person name="Tice H."/>
            <person name="Cheng J.F."/>
            <person name="Bruce D."/>
            <person name="Goodwin L."/>
            <person name="Pitluck S."/>
            <person name="Ovchinnikova G."/>
            <person name="Pati A."/>
            <person name="Ivanova N."/>
            <person name="Mavrommatis K."/>
            <person name="Chen A."/>
            <person name="Palaniappan K."/>
            <person name="D'haeseleer P."/>
            <person name="Chain P."/>
            <person name="Bristow J."/>
            <person name="Eisen J.A."/>
            <person name="Markowitz V."/>
            <person name="Hugenholtz P."/>
            <person name="Schneider S."/>
            <person name="Goker M."/>
            <person name="Pukall R."/>
            <person name="Kyrpides N.C."/>
            <person name="Klenk H.P."/>
        </authorList>
    </citation>
    <scope>NUCLEOTIDE SEQUENCE [LARGE SCALE GENOMIC DNA]</scope>
    <source>
        <strain evidence="8">ATCC 14392 / DSM 20547 / JCM 11482 / CCUG 33030 / NBRC 15357 / NCTC 11040 / CCM 314 / 541</strain>
    </source>
</reference>
<dbReference type="NCBIfam" id="TIGR01727">
    <property type="entry name" value="oligo_HPY"/>
    <property type="match status" value="1"/>
</dbReference>
<dbReference type="Pfam" id="PF08352">
    <property type="entry name" value="oligo_HPY"/>
    <property type="match status" value="1"/>
</dbReference>
<dbReference type="PROSITE" id="PS00211">
    <property type="entry name" value="ABC_TRANSPORTER_1"/>
    <property type="match status" value="1"/>
</dbReference>
<evidence type="ECO:0000256" key="4">
    <source>
        <dbReference type="ARBA" id="ARBA00022840"/>
    </source>
</evidence>
<evidence type="ECO:0000256" key="1">
    <source>
        <dbReference type="ARBA" id="ARBA00005417"/>
    </source>
</evidence>
<keyword evidence="8" id="KW-1185">Reference proteome</keyword>
<dbReference type="EMBL" id="CP001686">
    <property type="protein sequence ID" value="ACV06289.1"/>
    <property type="molecule type" value="Genomic_DNA"/>
</dbReference>
<dbReference type="InterPro" id="IPR013563">
    <property type="entry name" value="Oligopep_ABC_C"/>
</dbReference>
<dbReference type="InterPro" id="IPR003439">
    <property type="entry name" value="ABC_transporter-like_ATP-bd"/>
</dbReference>
<proteinExistence type="inferred from homology"/>
<evidence type="ECO:0000313" key="8">
    <source>
        <dbReference type="Proteomes" id="UP000006666"/>
    </source>
</evidence>
<evidence type="ECO:0000256" key="5">
    <source>
        <dbReference type="SAM" id="MobiDB-lite"/>
    </source>
</evidence>
<dbReference type="PANTHER" id="PTHR43776:SF7">
    <property type="entry name" value="D,D-DIPEPTIDE TRANSPORT ATP-BINDING PROTEIN DDPF-RELATED"/>
    <property type="match status" value="1"/>
</dbReference>
<evidence type="ECO:0000259" key="6">
    <source>
        <dbReference type="PROSITE" id="PS50893"/>
    </source>
</evidence>
<dbReference type="GO" id="GO:0016887">
    <property type="term" value="F:ATP hydrolysis activity"/>
    <property type="evidence" value="ECO:0007669"/>
    <property type="project" value="InterPro"/>
</dbReference>
<dbReference type="PANTHER" id="PTHR43776">
    <property type="entry name" value="TRANSPORT ATP-BINDING PROTEIN"/>
    <property type="match status" value="1"/>
</dbReference>
<dbReference type="GO" id="GO:0005524">
    <property type="term" value="F:ATP binding"/>
    <property type="evidence" value="ECO:0007669"/>
    <property type="project" value="UniProtKB-KW"/>
</dbReference>
<dbReference type="STRING" id="478801.Ksed_12570"/>
<keyword evidence="4 7" id="KW-0067">ATP-binding</keyword>
<dbReference type="Gene3D" id="3.40.50.300">
    <property type="entry name" value="P-loop containing nucleotide triphosphate hydrolases"/>
    <property type="match status" value="1"/>
</dbReference>
<dbReference type="NCBIfam" id="NF008453">
    <property type="entry name" value="PRK11308.1"/>
    <property type="match status" value="1"/>
</dbReference>
<dbReference type="InterPro" id="IPR027417">
    <property type="entry name" value="P-loop_NTPase"/>
</dbReference>
<evidence type="ECO:0000256" key="3">
    <source>
        <dbReference type="ARBA" id="ARBA00022741"/>
    </source>
</evidence>
<dbReference type="eggNOG" id="COG4608">
    <property type="taxonomic scope" value="Bacteria"/>
</dbReference>
<organism evidence="7 8">
    <name type="scientific">Kytococcus sedentarius (strain ATCC 14392 / DSM 20547 / JCM 11482 / CCUG 33030 / NBRC 15357 / NCTC 11040 / CCM 314 / 541)</name>
    <name type="common">Micrococcus sedentarius</name>
    <dbReference type="NCBI Taxonomy" id="478801"/>
    <lineage>
        <taxon>Bacteria</taxon>
        <taxon>Bacillati</taxon>
        <taxon>Actinomycetota</taxon>
        <taxon>Actinomycetes</taxon>
        <taxon>Micrococcales</taxon>
        <taxon>Kytococcaceae</taxon>
        <taxon>Kytococcus</taxon>
    </lineage>
</organism>
<dbReference type="SUPFAM" id="SSF52540">
    <property type="entry name" value="P-loop containing nucleoside triphosphate hydrolases"/>
    <property type="match status" value="1"/>
</dbReference>
<dbReference type="InterPro" id="IPR017871">
    <property type="entry name" value="ABC_transporter-like_CS"/>
</dbReference>
<feature type="domain" description="ABC transporter" evidence="6">
    <location>
        <begin position="104"/>
        <end position="345"/>
    </location>
</feature>
<dbReference type="Pfam" id="PF00005">
    <property type="entry name" value="ABC_tran"/>
    <property type="match status" value="1"/>
</dbReference>
<dbReference type="AlphaFoldDB" id="C7NHD2"/>
<accession>C7NHD2</accession>
<evidence type="ECO:0000256" key="2">
    <source>
        <dbReference type="ARBA" id="ARBA00022448"/>
    </source>
</evidence>
<dbReference type="PROSITE" id="PS50893">
    <property type="entry name" value="ABC_TRANSPORTER_2"/>
    <property type="match status" value="1"/>
</dbReference>
<dbReference type="HOGENOM" id="CLU_000604_1_23_11"/>
<feature type="compositionally biased region" description="Basic and acidic residues" evidence="5">
    <location>
        <begin position="7"/>
        <end position="19"/>
    </location>
</feature>
<dbReference type="GO" id="GO:0015833">
    <property type="term" value="P:peptide transport"/>
    <property type="evidence" value="ECO:0007669"/>
    <property type="project" value="InterPro"/>
</dbReference>
<dbReference type="FunFam" id="3.40.50.300:FF:000016">
    <property type="entry name" value="Oligopeptide ABC transporter ATP-binding component"/>
    <property type="match status" value="1"/>
</dbReference>
<protein>
    <submittedName>
        <fullName evidence="7">Oligopeptide/dipeptide ABC transporter, ATP-binding protein</fullName>
    </submittedName>
</protein>
<feature type="region of interest" description="Disordered" evidence="5">
    <location>
        <begin position="1"/>
        <end position="73"/>
    </location>
</feature>
<comment type="similarity">
    <text evidence="1">Belongs to the ABC transporter superfamily.</text>
</comment>
<dbReference type="InterPro" id="IPR003593">
    <property type="entry name" value="AAA+_ATPase"/>
</dbReference>
<keyword evidence="2" id="KW-0813">Transport</keyword>